<dbReference type="AlphaFoldDB" id="A0A7W4FCZ7"/>
<comment type="caution">
    <text evidence="2">The sequence shown here is derived from an EMBL/GenBank/DDBJ whole genome shotgun (WGS) entry which is preliminary data.</text>
</comment>
<accession>A0A7W4FCZ7</accession>
<dbReference type="RefSeq" id="WP_183115439.1">
    <property type="nucleotide sequence ID" value="NZ_JABEQG010000004.1"/>
</dbReference>
<name>A0A7W4FCZ7_GLUDI</name>
<dbReference type="InterPro" id="IPR028082">
    <property type="entry name" value="Peripla_BP_I"/>
</dbReference>
<protein>
    <submittedName>
        <fullName evidence="2">Penicillin-binding protein activator</fullName>
    </submittedName>
</protein>
<evidence type="ECO:0000313" key="3">
    <source>
        <dbReference type="Proteomes" id="UP000550787"/>
    </source>
</evidence>
<evidence type="ECO:0000256" key="1">
    <source>
        <dbReference type="ARBA" id="ARBA00022970"/>
    </source>
</evidence>
<proteinExistence type="predicted"/>
<dbReference type="EMBL" id="JABEQG010000004">
    <property type="protein sequence ID" value="MBB2155413.1"/>
    <property type="molecule type" value="Genomic_DNA"/>
</dbReference>
<dbReference type="InterPro" id="IPR051010">
    <property type="entry name" value="BCAA_transport"/>
</dbReference>
<sequence length="494" mass="48559">MAASLAGLAACAGPAAGPAGPVTAGPPAPAPTVPAGRTVGVLLPLSGGNARLGQEMLASTRLALGAPTAPPLDIRDTEAAGGAGAAAQAAVAAGDGVILGPLTAAETTQAAAVTASTSIPMLAYTSDLSLGRPGVWALGIAPEQQVERLVTAARAEGRQHFAAFLPDTALGRAMGKALTEVCAAQGLATPDVVYHTTSPASITQGLKTLSAYDTRLAAAQPGAQAPVPPDMSAVDPLGAGAPAVPAPATGQGTAPAAPAVPKLGAPPFDALLLADTGLQLASVIDALQAVQAIGPAATGTAAAAQAPAITVDTPPAAAPVAGAAVTGVPAHTPVGALTVPPTVSTQPAVAPPSPPQQASVPVRILGTGLWGAFAGKLGRLEGAWYAAPDPGARQRFIQIFMARYHHMPTPLSDLSYDSAALVGALDRARPPGQPNGYAIAALTRPDGFSGVDGVFGLTPDGQTLRDLAIFQIQPGGGGRIVSPAARRLVRDQRS</sequence>
<dbReference type="PANTHER" id="PTHR30483:SF6">
    <property type="entry name" value="PERIPLASMIC BINDING PROTEIN OF ABC TRANSPORTER FOR NATURAL AMINO ACIDS"/>
    <property type="match status" value="1"/>
</dbReference>
<dbReference type="GO" id="GO:0006865">
    <property type="term" value="P:amino acid transport"/>
    <property type="evidence" value="ECO:0007669"/>
    <property type="project" value="UniProtKB-KW"/>
</dbReference>
<evidence type="ECO:0000313" key="2">
    <source>
        <dbReference type="EMBL" id="MBB2155413.1"/>
    </source>
</evidence>
<dbReference type="PANTHER" id="PTHR30483">
    <property type="entry name" value="LEUCINE-SPECIFIC-BINDING PROTEIN"/>
    <property type="match status" value="1"/>
</dbReference>
<dbReference type="SUPFAM" id="SSF53822">
    <property type="entry name" value="Periplasmic binding protein-like I"/>
    <property type="match status" value="1"/>
</dbReference>
<reference evidence="2 3" key="1">
    <citation type="submission" date="2020-04" db="EMBL/GenBank/DDBJ databases">
        <title>Description of novel Gluconacetobacter.</title>
        <authorList>
            <person name="Sombolestani A."/>
        </authorList>
    </citation>
    <scope>NUCLEOTIDE SEQUENCE [LARGE SCALE GENOMIC DNA]</scope>
    <source>
        <strain evidence="2 3">LMG 7603</strain>
    </source>
</reference>
<gene>
    <name evidence="2" type="ORF">HLH33_03675</name>
</gene>
<keyword evidence="1" id="KW-0029">Amino-acid transport</keyword>
<dbReference type="Gene3D" id="3.40.50.2300">
    <property type="match status" value="2"/>
</dbReference>
<organism evidence="2 3">
    <name type="scientific">Gluconacetobacter diazotrophicus</name>
    <name type="common">Acetobacter diazotrophicus</name>
    <dbReference type="NCBI Taxonomy" id="33996"/>
    <lineage>
        <taxon>Bacteria</taxon>
        <taxon>Pseudomonadati</taxon>
        <taxon>Pseudomonadota</taxon>
        <taxon>Alphaproteobacteria</taxon>
        <taxon>Acetobacterales</taxon>
        <taxon>Acetobacteraceae</taxon>
        <taxon>Gluconacetobacter</taxon>
    </lineage>
</organism>
<keyword evidence="1" id="KW-0813">Transport</keyword>
<dbReference type="Proteomes" id="UP000550787">
    <property type="component" value="Unassembled WGS sequence"/>
</dbReference>
<dbReference type="CDD" id="cd06339">
    <property type="entry name" value="PBP1_YraM_LppC_lipoprotein-like"/>
    <property type="match status" value="1"/>
</dbReference>